<dbReference type="InterPro" id="IPR036116">
    <property type="entry name" value="FN3_sf"/>
</dbReference>
<evidence type="ECO:0000256" key="2">
    <source>
        <dbReference type="SAM" id="SignalP"/>
    </source>
</evidence>
<dbReference type="InterPro" id="IPR003961">
    <property type="entry name" value="FN3_dom"/>
</dbReference>
<dbReference type="AlphaFoldDB" id="A0A7R9BAL2"/>
<keyword evidence="2" id="KW-0732">Signal</keyword>
<feature type="compositionally biased region" description="Polar residues" evidence="1">
    <location>
        <begin position="129"/>
        <end position="141"/>
    </location>
</feature>
<dbReference type="Gene3D" id="2.60.40.10">
    <property type="entry name" value="Immunoglobulins"/>
    <property type="match status" value="1"/>
</dbReference>
<gene>
    <name evidence="4" type="ORF">TSIB3V08_LOCUS13590</name>
</gene>
<evidence type="ECO:0000256" key="1">
    <source>
        <dbReference type="SAM" id="MobiDB-lite"/>
    </source>
</evidence>
<organism evidence="4">
    <name type="scientific">Timema shepardi</name>
    <name type="common">Walking stick</name>
    <dbReference type="NCBI Taxonomy" id="629360"/>
    <lineage>
        <taxon>Eukaryota</taxon>
        <taxon>Metazoa</taxon>
        <taxon>Ecdysozoa</taxon>
        <taxon>Arthropoda</taxon>
        <taxon>Hexapoda</taxon>
        <taxon>Insecta</taxon>
        <taxon>Pterygota</taxon>
        <taxon>Neoptera</taxon>
        <taxon>Polyneoptera</taxon>
        <taxon>Phasmatodea</taxon>
        <taxon>Timematodea</taxon>
        <taxon>Timematoidea</taxon>
        <taxon>Timematidae</taxon>
        <taxon>Timema</taxon>
    </lineage>
</organism>
<feature type="domain" description="Fibronectin type-III" evidence="3">
    <location>
        <begin position="30"/>
        <end position="120"/>
    </location>
</feature>
<accession>A0A7R9BAL2</accession>
<dbReference type="EMBL" id="OC029368">
    <property type="protein sequence ID" value="CAD7269590.1"/>
    <property type="molecule type" value="Genomic_DNA"/>
</dbReference>
<feature type="region of interest" description="Disordered" evidence="1">
    <location>
        <begin position="116"/>
        <end position="209"/>
    </location>
</feature>
<dbReference type="CDD" id="cd00063">
    <property type="entry name" value="FN3"/>
    <property type="match status" value="1"/>
</dbReference>
<feature type="signal peptide" evidence="2">
    <location>
        <begin position="1"/>
        <end position="19"/>
    </location>
</feature>
<name>A0A7R9BAL2_TIMSH</name>
<sequence>MSIADLLVPLLTWTVLVRGQTAINCTAPGAATNLVVSEVGPTMFTFSWEAPEETSGCEVGSYEYCWTNLLDQVRTCEMGDSLNHTVSGTWPCTPYTVTVTSLGTSANSETVSLDVTTAGSKQHPYPVSRSKQPSYPVSRSKQPPYPVSRSKQHLAPVPRSKQHLAPVSRSKQHLAPVPRSKQPLAPVSRSKQPLAPVSRSKQPLSPVSRSKQFIAHKLRSVLHVCRSRDGIPDQHSEHALRAGAMGPSQQHQLQPGVLAVLEDPSDGVEPLYRHGPHRQSHYGLQHHHAPQLHGLHHHHQQRAFRGDIRDGLPPFEDPCLHA</sequence>
<dbReference type="PROSITE" id="PS50853">
    <property type="entry name" value="FN3"/>
    <property type="match status" value="1"/>
</dbReference>
<dbReference type="SUPFAM" id="SSF49265">
    <property type="entry name" value="Fibronectin type III"/>
    <property type="match status" value="1"/>
</dbReference>
<proteinExistence type="predicted"/>
<dbReference type="InterPro" id="IPR013783">
    <property type="entry name" value="Ig-like_fold"/>
</dbReference>
<feature type="compositionally biased region" description="Polar residues" evidence="1">
    <location>
        <begin position="199"/>
        <end position="209"/>
    </location>
</feature>
<protein>
    <recommendedName>
        <fullName evidence="3">Fibronectin type-III domain-containing protein</fullName>
    </recommendedName>
</protein>
<evidence type="ECO:0000313" key="4">
    <source>
        <dbReference type="EMBL" id="CAD7269590.1"/>
    </source>
</evidence>
<evidence type="ECO:0000259" key="3">
    <source>
        <dbReference type="PROSITE" id="PS50853"/>
    </source>
</evidence>
<feature type="chain" id="PRO_5031409699" description="Fibronectin type-III domain-containing protein" evidence="2">
    <location>
        <begin position="20"/>
        <end position="322"/>
    </location>
</feature>
<reference evidence="4" key="1">
    <citation type="submission" date="2020-11" db="EMBL/GenBank/DDBJ databases">
        <authorList>
            <person name="Tran Van P."/>
        </authorList>
    </citation>
    <scope>NUCLEOTIDE SEQUENCE</scope>
</reference>
<dbReference type="SMART" id="SM00060">
    <property type="entry name" value="FN3"/>
    <property type="match status" value="1"/>
</dbReference>